<dbReference type="Gene3D" id="3.40.30.10">
    <property type="entry name" value="Glutaredoxin"/>
    <property type="match status" value="1"/>
</dbReference>
<organism evidence="2">
    <name type="scientific">marine metagenome</name>
    <dbReference type="NCBI Taxonomy" id="408172"/>
    <lineage>
        <taxon>unclassified sequences</taxon>
        <taxon>metagenomes</taxon>
        <taxon>ecological metagenomes</taxon>
    </lineage>
</organism>
<dbReference type="EMBL" id="UINC01030317">
    <property type="protein sequence ID" value="SVB14512.1"/>
    <property type="molecule type" value="Genomic_DNA"/>
</dbReference>
<dbReference type="PROSITE" id="PS50404">
    <property type="entry name" value="GST_NTER"/>
    <property type="match status" value="1"/>
</dbReference>
<proteinExistence type="predicted"/>
<gene>
    <name evidence="2" type="ORF">METZ01_LOCUS167366</name>
</gene>
<dbReference type="SUPFAM" id="SSF52833">
    <property type="entry name" value="Thioredoxin-like"/>
    <property type="match status" value="1"/>
</dbReference>
<feature type="domain" description="GST N-terminal" evidence="1">
    <location>
        <begin position="1"/>
        <end position="78"/>
    </location>
</feature>
<protein>
    <recommendedName>
        <fullName evidence="1">GST N-terminal domain-containing protein</fullName>
    </recommendedName>
</protein>
<dbReference type="PROSITE" id="PS51354">
    <property type="entry name" value="GLUTAREDOXIN_2"/>
    <property type="match status" value="1"/>
</dbReference>
<name>A0A382BMH4_9ZZZZ</name>
<dbReference type="AlphaFoldDB" id="A0A382BMH4"/>
<dbReference type="Pfam" id="PF13417">
    <property type="entry name" value="GST_N_3"/>
    <property type="match status" value="1"/>
</dbReference>
<accession>A0A382BMH4</accession>
<dbReference type="InterPro" id="IPR036249">
    <property type="entry name" value="Thioredoxin-like_sf"/>
</dbReference>
<sequence length="78" mass="9079">MKLYNIDGCSYCSMVRDVLAQMSLEYEKVDVPWPHQQRKEVYEISGQTTVPVLVDGDTILDNEYEIIDYLKKTYPVNS</sequence>
<evidence type="ECO:0000313" key="2">
    <source>
        <dbReference type="EMBL" id="SVB14512.1"/>
    </source>
</evidence>
<dbReference type="InterPro" id="IPR004045">
    <property type="entry name" value="Glutathione_S-Trfase_N"/>
</dbReference>
<reference evidence="2" key="1">
    <citation type="submission" date="2018-05" db="EMBL/GenBank/DDBJ databases">
        <authorList>
            <person name="Lanie J.A."/>
            <person name="Ng W.-L."/>
            <person name="Kazmierczak K.M."/>
            <person name="Andrzejewski T.M."/>
            <person name="Davidsen T.M."/>
            <person name="Wayne K.J."/>
            <person name="Tettelin H."/>
            <person name="Glass J.I."/>
            <person name="Rusch D."/>
            <person name="Podicherti R."/>
            <person name="Tsui H.-C.T."/>
            <person name="Winkler M.E."/>
        </authorList>
    </citation>
    <scope>NUCLEOTIDE SEQUENCE</scope>
</reference>
<evidence type="ECO:0000259" key="1">
    <source>
        <dbReference type="PROSITE" id="PS50404"/>
    </source>
</evidence>